<protein>
    <submittedName>
        <fullName evidence="6">GntR family transcriptional regulator</fullName>
    </submittedName>
</protein>
<dbReference type="Proteomes" id="UP000567795">
    <property type="component" value="Unassembled WGS sequence"/>
</dbReference>
<dbReference type="SMART" id="SM00866">
    <property type="entry name" value="UTRA"/>
    <property type="match status" value="1"/>
</dbReference>
<evidence type="ECO:0000256" key="3">
    <source>
        <dbReference type="ARBA" id="ARBA00023163"/>
    </source>
</evidence>
<dbReference type="AlphaFoldDB" id="A0A852ZTB2"/>
<feature type="region of interest" description="Disordered" evidence="4">
    <location>
        <begin position="64"/>
        <end position="86"/>
    </location>
</feature>
<sequence>MTGISKQRAYQRIADHYRQLIQDGALRAGDRLPTVKEMAQEHGVATATIVKALGQLQVEEHIRTSPRGTLVADESPGNSSGRDRLDRVTRTGSLLSAGETQLVTAAQLVVSPLYVADIFGLDAGDQVVRREAVIGRANQRLALLVTWYPAEFAVMVPDLLSTAPSKAAGLLPRILDATGRRVTHARDDMHAREADEREARALGMRTGAPTLAGAHRWSDDDGVIEYGEWCLPTLHVIGYHYSLDGS</sequence>
<evidence type="ECO:0000256" key="4">
    <source>
        <dbReference type="SAM" id="MobiDB-lite"/>
    </source>
</evidence>
<dbReference type="InterPro" id="IPR000524">
    <property type="entry name" value="Tscrpt_reg_HTH_GntR"/>
</dbReference>
<dbReference type="SUPFAM" id="SSF64288">
    <property type="entry name" value="Chorismate lyase-like"/>
    <property type="match status" value="1"/>
</dbReference>
<dbReference type="SUPFAM" id="SSF46785">
    <property type="entry name" value="Winged helix' DNA-binding domain"/>
    <property type="match status" value="1"/>
</dbReference>
<dbReference type="InterPro" id="IPR050679">
    <property type="entry name" value="Bact_HTH_transcr_reg"/>
</dbReference>
<dbReference type="CDD" id="cd07377">
    <property type="entry name" value="WHTH_GntR"/>
    <property type="match status" value="1"/>
</dbReference>
<dbReference type="SMART" id="SM00345">
    <property type="entry name" value="HTH_GNTR"/>
    <property type="match status" value="1"/>
</dbReference>
<proteinExistence type="predicted"/>
<dbReference type="PANTHER" id="PTHR44846">
    <property type="entry name" value="MANNOSYL-D-GLYCERATE TRANSPORT/METABOLISM SYSTEM REPRESSOR MNGR-RELATED"/>
    <property type="match status" value="1"/>
</dbReference>
<dbReference type="RefSeq" id="WP_218904022.1">
    <property type="nucleotide sequence ID" value="NZ_JACBZD010000001.1"/>
</dbReference>
<evidence type="ECO:0000256" key="1">
    <source>
        <dbReference type="ARBA" id="ARBA00023015"/>
    </source>
</evidence>
<name>A0A852ZTB2_9ACTN</name>
<evidence type="ECO:0000256" key="2">
    <source>
        <dbReference type="ARBA" id="ARBA00023125"/>
    </source>
</evidence>
<evidence type="ECO:0000313" key="7">
    <source>
        <dbReference type="Proteomes" id="UP000567795"/>
    </source>
</evidence>
<keyword evidence="7" id="KW-1185">Reference proteome</keyword>
<keyword evidence="1" id="KW-0805">Transcription regulation</keyword>
<dbReference type="EMBL" id="JACBZD010000001">
    <property type="protein sequence ID" value="NYI05656.1"/>
    <property type="molecule type" value="Genomic_DNA"/>
</dbReference>
<gene>
    <name evidence="6" type="ORF">FHU37_002599</name>
</gene>
<dbReference type="PROSITE" id="PS50949">
    <property type="entry name" value="HTH_GNTR"/>
    <property type="match status" value="1"/>
</dbReference>
<accession>A0A852ZTB2</accession>
<dbReference type="Gene3D" id="1.10.10.10">
    <property type="entry name" value="Winged helix-like DNA-binding domain superfamily/Winged helix DNA-binding domain"/>
    <property type="match status" value="1"/>
</dbReference>
<dbReference type="Gene3D" id="3.40.1410.10">
    <property type="entry name" value="Chorismate lyase-like"/>
    <property type="match status" value="1"/>
</dbReference>
<evidence type="ECO:0000259" key="5">
    <source>
        <dbReference type="PROSITE" id="PS50949"/>
    </source>
</evidence>
<dbReference type="InterPro" id="IPR028978">
    <property type="entry name" value="Chorismate_lyase_/UTRA_dom_sf"/>
</dbReference>
<reference evidence="6 7" key="1">
    <citation type="submission" date="2020-07" db="EMBL/GenBank/DDBJ databases">
        <title>Sequencing the genomes of 1000 actinobacteria strains.</title>
        <authorList>
            <person name="Klenk H.-P."/>
        </authorList>
    </citation>
    <scope>NUCLEOTIDE SEQUENCE [LARGE SCALE GENOMIC DNA]</scope>
    <source>
        <strain evidence="6 7">DSM 42178</strain>
    </source>
</reference>
<dbReference type="InterPro" id="IPR011663">
    <property type="entry name" value="UTRA"/>
</dbReference>
<dbReference type="GO" id="GO:0003677">
    <property type="term" value="F:DNA binding"/>
    <property type="evidence" value="ECO:0007669"/>
    <property type="project" value="UniProtKB-KW"/>
</dbReference>
<keyword evidence="3" id="KW-0804">Transcription</keyword>
<dbReference type="PANTHER" id="PTHR44846:SF17">
    <property type="entry name" value="GNTR-FAMILY TRANSCRIPTIONAL REGULATOR"/>
    <property type="match status" value="1"/>
</dbReference>
<dbReference type="GO" id="GO:0045892">
    <property type="term" value="P:negative regulation of DNA-templated transcription"/>
    <property type="evidence" value="ECO:0007669"/>
    <property type="project" value="TreeGrafter"/>
</dbReference>
<evidence type="ECO:0000313" key="6">
    <source>
        <dbReference type="EMBL" id="NYI05656.1"/>
    </source>
</evidence>
<dbReference type="Pfam" id="PF07702">
    <property type="entry name" value="UTRA"/>
    <property type="match status" value="1"/>
</dbReference>
<dbReference type="Pfam" id="PF00392">
    <property type="entry name" value="GntR"/>
    <property type="match status" value="1"/>
</dbReference>
<keyword evidence="2" id="KW-0238">DNA-binding</keyword>
<feature type="domain" description="HTH gntR-type" evidence="5">
    <location>
        <begin position="7"/>
        <end position="74"/>
    </location>
</feature>
<dbReference type="InterPro" id="IPR036388">
    <property type="entry name" value="WH-like_DNA-bd_sf"/>
</dbReference>
<comment type="caution">
    <text evidence="6">The sequence shown here is derived from an EMBL/GenBank/DDBJ whole genome shotgun (WGS) entry which is preliminary data.</text>
</comment>
<organism evidence="6 7">
    <name type="scientific">Allostreptomyces psammosilenae</name>
    <dbReference type="NCBI Taxonomy" id="1892865"/>
    <lineage>
        <taxon>Bacteria</taxon>
        <taxon>Bacillati</taxon>
        <taxon>Actinomycetota</taxon>
        <taxon>Actinomycetes</taxon>
        <taxon>Kitasatosporales</taxon>
        <taxon>Streptomycetaceae</taxon>
        <taxon>Allostreptomyces</taxon>
    </lineage>
</organism>
<dbReference type="InterPro" id="IPR036390">
    <property type="entry name" value="WH_DNA-bd_sf"/>
</dbReference>
<dbReference type="GO" id="GO:0003700">
    <property type="term" value="F:DNA-binding transcription factor activity"/>
    <property type="evidence" value="ECO:0007669"/>
    <property type="project" value="InterPro"/>
</dbReference>